<organism evidence="9 10">
    <name type="scientific">Saccharopolyspora oryzae</name>
    <dbReference type="NCBI Taxonomy" id="2997343"/>
    <lineage>
        <taxon>Bacteria</taxon>
        <taxon>Bacillati</taxon>
        <taxon>Actinomycetota</taxon>
        <taxon>Actinomycetes</taxon>
        <taxon>Pseudonocardiales</taxon>
        <taxon>Pseudonocardiaceae</taxon>
        <taxon>Saccharopolyspora</taxon>
    </lineage>
</organism>
<reference evidence="9 10" key="1">
    <citation type="submission" date="2022-11" db="EMBL/GenBank/DDBJ databases">
        <title>Draft genome sequence of Saccharopolyspora sp. WRP15-2 isolated from rhizosphere soils of wild rice in Thailand.</title>
        <authorList>
            <person name="Duangmal K."/>
            <person name="Kammanee S."/>
            <person name="Muangham S."/>
        </authorList>
    </citation>
    <scope>NUCLEOTIDE SEQUENCE [LARGE SCALE GENOMIC DNA]</scope>
    <source>
        <strain evidence="9 10">WRP15-2</strain>
    </source>
</reference>
<proteinExistence type="predicted"/>
<keyword evidence="4" id="KW-0997">Cell inner membrane</keyword>
<gene>
    <name evidence="9" type="ORF">OU415_11750</name>
</gene>
<dbReference type="NCBIfam" id="NF007077">
    <property type="entry name" value="PRK09528.1"/>
    <property type="match status" value="1"/>
</dbReference>
<accession>A0ABT4UWL4</accession>
<dbReference type="PANTHER" id="PTHR23522:SF10">
    <property type="entry name" value="3-PHENYLPROPIONIC ACID TRANSPORTER-RELATED"/>
    <property type="match status" value="1"/>
</dbReference>
<feature type="transmembrane region" description="Helical" evidence="8">
    <location>
        <begin position="263"/>
        <end position="282"/>
    </location>
</feature>
<keyword evidence="2" id="KW-0813">Transport</keyword>
<evidence type="ECO:0000256" key="7">
    <source>
        <dbReference type="ARBA" id="ARBA00023136"/>
    </source>
</evidence>
<comment type="subcellular location">
    <subcellularLocation>
        <location evidence="1">Cell inner membrane</location>
        <topology evidence="1">Multi-pass membrane protein</topology>
    </subcellularLocation>
</comment>
<feature type="transmembrane region" description="Helical" evidence="8">
    <location>
        <begin position="106"/>
        <end position="129"/>
    </location>
</feature>
<comment type="caution">
    <text evidence="9">The sequence shown here is derived from an EMBL/GenBank/DDBJ whole genome shotgun (WGS) entry which is preliminary data.</text>
</comment>
<dbReference type="InterPro" id="IPR036259">
    <property type="entry name" value="MFS_trans_sf"/>
</dbReference>
<name>A0ABT4UWL4_9PSEU</name>
<evidence type="ECO:0000313" key="10">
    <source>
        <dbReference type="Proteomes" id="UP001210380"/>
    </source>
</evidence>
<dbReference type="SUPFAM" id="SSF103473">
    <property type="entry name" value="MFS general substrate transporter"/>
    <property type="match status" value="1"/>
</dbReference>
<sequence>MERTLKNGSYLQSSVTLLLFFSSWGVWWSFFQIWLTDEENGLGLSGSEVGTVYAANSLATLVIMFAYGAVQDRLGTRRHLTILASAAMTLVGPFFVFVYQPLLSNAFALGVVVGAVFLSLGFMAAVGLFEAVSERLSRTYGFEYGQSRMWGSFGYALLTLAAGFLFTVDPTLNFALGSFFGLLCLLTQLFWASPRTTATGTTGSGKPTVPNAREMMRLLQQGRLWLIIVLVFFTWTFYTVYDQQMFPDFYAGLFASQAQGQEAYGVLNAVQVFTEAAMLGVIPILMRKVGVRNTLLLGVAVMFVRILGSAVFMDPILVSAVKMLHSIEVPLFILGIFRYFTLHFNSALSATVYMVGFQISAQVGNVVLSQPLGALRDAIGYQPTFYVISGAVACAAVYAYFVLQRDDQDVQGDPFVRDGARAASAAR</sequence>
<protein>
    <submittedName>
        <fullName evidence="9">Oligosaccharide MFS transporter</fullName>
    </submittedName>
</protein>
<feature type="transmembrane region" description="Helical" evidence="8">
    <location>
        <begin position="9"/>
        <end position="30"/>
    </location>
</feature>
<feature type="transmembrane region" description="Helical" evidence="8">
    <location>
        <begin position="319"/>
        <end position="340"/>
    </location>
</feature>
<evidence type="ECO:0000256" key="4">
    <source>
        <dbReference type="ARBA" id="ARBA00022519"/>
    </source>
</evidence>
<evidence type="ECO:0000313" key="9">
    <source>
        <dbReference type="EMBL" id="MDA3626111.1"/>
    </source>
</evidence>
<evidence type="ECO:0000256" key="8">
    <source>
        <dbReference type="SAM" id="Phobius"/>
    </source>
</evidence>
<feature type="transmembrane region" description="Helical" evidence="8">
    <location>
        <begin position="223"/>
        <end position="241"/>
    </location>
</feature>
<keyword evidence="3" id="KW-1003">Cell membrane</keyword>
<evidence type="ECO:0000256" key="3">
    <source>
        <dbReference type="ARBA" id="ARBA00022475"/>
    </source>
</evidence>
<feature type="transmembrane region" description="Helical" evidence="8">
    <location>
        <begin position="352"/>
        <end position="372"/>
    </location>
</feature>
<keyword evidence="6 8" id="KW-1133">Transmembrane helix</keyword>
<evidence type="ECO:0000256" key="1">
    <source>
        <dbReference type="ARBA" id="ARBA00004429"/>
    </source>
</evidence>
<evidence type="ECO:0000256" key="5">
    <source>
        <dbReference type="ARBA" id="ARBA00022692"/>
    </source>
</evidence>
<dbReference type="PANTHER" id="PTHR23522">
    <property type="entry name" value="BLL5896 PROTEIN"/>
    <property type="match status" value="1"/>
</dbReference>
<keyword evidence="10" id="KW-1185">Reference proteome</keyword>
<feature type="transmembrane region" description="Helical" evidence="8">
    <location>
        <begin position="150"/>
        <end position="168"/>
    </location>
</feature>
<feature type="transmembrane region" description="Helical" evidence="8">
    <location>
        <begin position="294"/>
        <end position="313"/>
    </location>
</feature>
<feature type="transmembrane region" description="Helical" evidence="8">
    <location>
        <begin position="174"/>
        <end position="192"/>
    </location>
</feature>
<keyword evidence="7 8" id="KW-0472">Membrane</keyword>
<feature type="transmembrane region" description="Helical" evidence="8">
    <location>
        <begin position="50"/>
        <end position="70"/>
    </location>
</feature>
<keyword evidence="5 8" id="KW-0812">Transmembrane</keyword>
<dbReference type="NCBIfam" id="TIGR00882">
    <property type="entry name" value="2A0105"/>
    <property type="match status" value="1"/>
</dbReference>
<feature type="transmembrane region" description="Helical" evidence="8">
    <location>
        <begin position="384"/>
        <end position="403"/>
    </location>
</feature>
<dbReference type="Pfam" id="PF01306">
    <property type="entry name" value="LacY_symp"/>
    <property type="match status" value="1"/>
</dbReference>
<dbReference type="EMBL" id="JAQGLA010000013">
    <property type="protein sequence ID" value="MDA3626111.1"/>
    <property type="molecule type" value="Genomic_DNA"/>
</dbReference>
<dbReference type="InterPro" id="IPR000576">
    <property type="entry name" value="LacY/RafB_perm_fam"/>
</dbReference>
<dbReference type="RefSeq" id="WP_270948786.1">
    <property type="nucleotide sequence ID" value="NZ_JAQGLA010000013.1"/>
</dbReference>
<evidence type="ECO:0000256" key="2">
    <source>
        <dbReference type="ARBA" id="ARBA00022448"/>
    </source>
</evidence>
<dbReference type="PRINTS" id="PR00174">
    <property type="entry name" value="LACYSMPORT"/>
</dbReference>
<dbReference type="Gene3D" id="1.20.1250.20">
    <property type="entry name" value="MFS general substrate transporter like domains"/>
    <property type="match status" value="2"/>
</dbReference>
<dbReference type="Proteomes" id="UP001210380">
    <property type="component" value="Unassembled WGS sequence"/>
</dbReference>
<evidence type="ECO:0000256" key="6">
    <source>
        <dbReference type="ARBA" id="ARBA00022989"/>
    </source>
</evidence>
<feature type="transmembrane region" description="Helical" evidence="8">
    <location>
        <begin position="82"/>
        <end position="100"/>
    </location>
</feature>